<dbReference type="Pfam" id="PF07715">
    <property type="entry name" value="Plug"/>
    <property type="match status" value="1"/>
</dbReference>
<evidence type="ECO:0000256" key="15">
    <source>
        <dbReference type="SAM" id="SignalP"/>
    </source>
</evidence>
<comment type="caution">
    <text evidence="18">The sequence shown here is derived from an EMBL/GenBank/DDBJ whole genome shotgun (WGS) entry which is preliminary data.</text>
</comment>
<evidence type="ECO:0000259" key="16">
    <source>
        <dbReference type="Pfam" id="PF00593"/>
    </source>
</evidence>
<dbReference type="GO" id="GO:0006826">
    <property type="term" value="P:iron ion transport"/>
    <property type="evidence" value="ECO:0007669"/>
    <property type="project" value="UniProtKB-KW"/>
</dbReference>
<keyword evidence="2 12" id="KW-0813">Transport</keyword>
<dbReference type="Pfam" id="PF00593">
    <property type="entry name" value="TonB_dep_Rec_b-barrel"/>
    <property type="match status" value="1"/>
</dbReference>
<dbReference type="GO" id="GO:0009279">
    <property type="term" value="C:cell outer membrane"/>
    <property type="evidence" value="ECO:0007669"/>
    <property type="project" value="UniProtKB-SubCell"/>
</dbReference>
<dbReference type="PROSITE" id="PS52016">
    <property type="entry name" value="TONB_DEPENDENT_REC_3"/>
    <property type="match status" value="1"/>
</dbReference>
<feature type="chain" id="PRO_5040990948" evidence="15">
    <location>
        <begin position="39"/>
        <end position="754"/>
    </location>
</feature>
<gene>
    <name evidence="18" type="ORF">OD750_024270</name>
</gene>
<dbReference type="CDD" id="cd01347">
    <property type="entry name" value="ligand_gated_channel"/>
    <property type="match status" value="1"/>
</dbReference>
<dbReference type="InterPro" id="IPR000531">
    <property type="entry name" value="Beta-barrel_TonB"/>
</dbReference>
<evidence type="ECO:0000259" key="17">
    <source>
        <dbReference type="Pfam" id="PF07715"/>
    </source>
</evidence>
<dbReference type="Gene3D" id="2.40.170.20">
    <property type="entry name" value="TonB-dependent receptor, beta-barrel domain"/>
    <property type="match status" value="1"/>
</dbReference>
<comment type="similarity">
    <text evidence="12 14">Belongs to the TonB-dependent receptor family.</text>
</comment>
<dbReference type="AlphaFoldDB" id="A0A9X3YQI9"/>
<keyword evidence="4" id="KW-0410">Iron transport</keyword>
<dbReference type="InterPro" id="IPR036942">
    <property type="entry name" value="Beta-barrel_TonB_sf"/>
</dbReference>
<dbReference type="SUPFAM" id="SSF56935">
    <property type="entry name" value="Porins"/>
    <property type="match status" value="1"/>
</dbReference>
<dbReference type="PANTHER" id="PTHR32552:SF81">
    <property type="entry name" value="TONB-DEPENDENT OUTER MEMBRANE RECEPTOR"/>
    <property type="match status" value="1"/>
</dbReference>
<evidence type="ECO:0000313" key="18">
    <source>
        <dbReference type="EMBL" id="MDC8015655.1"/>
    </source>
</evidence>
<dbReference type="EMBL" id="JAOVZO020000020">
    <property type="protein sequence ID" value="MDC8015655.1"/>
    <property type="molecule type" value="Genomic_DNA"/>
</dbReference>
<evidence type="ECO:0000256" key="8">
    <source>
        <dbReference type="ARBA" id="ARBA00023065"/>
    </source>
</evidence>
<reference evidence="18" key="1">
    <citation type="submission" date="2023-02" db="EMBL/GenBank/DDBJ databases">
        <title>Tahibacter soli sp. nov. isolated from soil.</title>
        <authorList>
            <person name="Baek J.H."/>
            <person name="Lee J.K."/>
            <person name="Choi D.G."/>
            <person name="Jeon C.O."/>
        </authorList>
    </citation>
    <scope>NUCLEOTIDE SEQUENCE</scope>
    <source>
        <strain evidence="18">BL</strain>
    </source>
</reference>
<dbReference type="InterPro" id="IPR039426">
    <property type="entry name" value="TonB-dep_rcpt-like"/>
</dbReference>
<comment type="subcellular location">
    <subcellularLocation>
        <location evidence="1 12">Cell outer membrane</location>
        <topology evidence="1 12">Multi-pass membrane protein</topology>
    </subcellularLocation>
</comment>
<keyword evidence="9 14" id="KW-0798">TonB box</keyword>
<evidence type="ECO:0000256" key="9">
    <source>
        <dbReference type="ARBA" id="ARBA00023077"/>
    </source>
</evidence>
<name>A0A9X3YQI9_9GAMM</name>
<feature type="domain" description="TonB-dependent receptor-like beta-barrel" evidence="16">
    <location>
        <begin position="288"/>
        <end position="718"/>
    </location>
</feature>
<evidence type="ECO:0000256" key="12">
    <source>
        <dbReference type="PROSITE-ProRule" id="PRU01360"/>
    </source>
</evidence>
<feature type="signal peptide" evidence="15">
    <location>
        <begin position="1"/>
        <end position="38"/>
    </location>
</feature>
<dbReference type="InterPro" id="IPR010917">
    <property type="entry name" value="TonB_rcpt_CS"/>
</dbReference>
<proteinExistence type="inferred from homology"/>
<keyword evidence="18" id="KW-0675">Receptor</keyword>
<evidence type="ECO:0000256" key="11">
    <source>
        <dbReference type="ARBA" id="ARBA00023237"/>
    </source>
</evidence>
<evidence type="ECO:0000256" key="5">
    <source>
        <dbReference type="ARBA" id="ARBA00022692"/>
    </source>
</evidence>
<keyword evidence="11 12" id="KW-0998">Cell outer membrane</keyword>
<keyword evidence="7" id="KW-0408">Iron</keyword>
<keyword evidence="3 12" id="KW-1134">Transmembrane beta strand</keyword>
<feature type="short sequence motif" description="TonB C-terminal box" evidence="13">
    <location>
        <begin position="737"/>
        <end position="754"/>
    </location>
</feature>
<dbReference type="InterPro" id="IPR012910">
    <property type="entry name" value="Plug_dom"/>
</dbReference>
<dbReference type="PANTHER" id="PTHR32552">
    <property type="entry name" value="FERRICHROME IRON RECEPTOR-RELATED"/>
    <property type="match status" value="1"/>
</dbReference>
<keyword evidence="8" id="KW-0406">Ion transport</keyword>
<evidence type="ECO:0000256" key="2">
    <source>
        <dbReference type="ARBA" id="ARBA00022448"/>
    </source>
</evidence>
<dbReference type="RefSeq" id="WP_263541207.1">
    <property type="nucleotide sequence ID" value="NZ_JAOVZO020000020.1"/>
</dbReference>
<keyword evidence="5 12" id="KW-0812">Transmembrane</keyword>
<evidence type="ECO:0000256" key="3">
    <source>
        <dbReference type="ARBA" id="ARBA00022452"/>
    </source>
</evidence>
<organism evidence="18 19">
    <name type="scientific">Tahibacter soli</name>
    <dbReference type="NCBI Taxonomy" id="2983605"/>
    <lineage>
        <taxon>Bacteria</taxon>
        <taxon>Pseudomonadati</taxon>
        <taxon>Pseudomonadota</taxon>
        <taxon>Gammaproteobacteria</taxon>
        <taxon>Lysobacterales</taxon>
        <taxon>Rhodanobacteraceae</taxon>
        <taxon>Tahibacter</taxon>
    </lineage>
</organism>
<evidence type="ECO:0000256" key="7">
    <source>
        <dbReference type="ARBA" id="ARBA00023004"/>
    </source>
</evidence>
<protein>
    <submittedName>
        <fullName evidence="18">TonB-dependent receptor</fullName>
    </submittedName>
</protein>
<evidence type="ECO:0000256" key="10">
    <source>
        <dbReference type="ARBA" id="ARBA00023136"/>
    </source>
</evidence>
<evidence type="ECO:0000256" key="6">
    <source>
        <dbReference type="ARBA" id="ARBA00022729"/>
    </source>
</evidence>
<keyword evidence="19" id="KW-1185">Reference proteome</keyword>
<evidence type="ECO:0000256" key="14">
    <source>
        <dbReference type="RuleBase" id="RU003357"/>
    </source>
</evidence>
<keyword evidence="10 12" id="KW-0472">Membrane</keyword>
<sequence>MKRTHWLAGDSRASTRLARTSLSLAIASLLAVAGAAHAADAANADAAVEAEALAQNESESRDASKLDTVTVTARKREETLQDVPISVTAFTADSLDKLNVTDISDLQGKVPNLTIYAARGSNTTLTAYIRGIGQSDPLWGFEPGVGIYLDDVYVARPQGALLDVFDVERIEVLRGPQGTLYGKNTVGGALKYISRALPTETEGFAQVTLGNYAERDFKAAVGGANSDGTWRGRVAFASMNHDGFGENLVTGEDVSDKDTTAVRGSLGFFPNDHFNATLSFDAINDHSNVRGAKRLALNPFDPTHTPPNDNDYDVQNGMPNVNETEMRGESFVMNFLPGGDFSFKSVTAYRKSDTATNIDFDTLQAKITDVRAFYGDNQFSQEVQANYDGGGAFHAVGGIYYFRGEASGTILNNFLNASFGTTTGTVDTDSIAAYADGTYQFNEKFSLSAGIRYTNEEKKADVLNRAFSDATFTTPVATTADFDGKLSTSNFSPRFSLDYHVTPDALLYASASRGFKSGGFNIRANVAAAPDSAKPFKDEQVDAFEIGNKLALFDGRFFINTALFYNKYRDIQLSVFTSYTLPNGTQGFFGDFTNAGRAHVSGAEVEFAWKPDEFWTINGNIAFLDPKYDEYIDRGVDVSARQRFTNAPAFQGGLNIEYTTPVGEGSVTGRVGYRYQTKTVPTTDLSTAIAQDKYGLLDAALIWDTGAAWSFALRGTNLTDKSYRTTGYNIPALGILTGFYGAPRQVTASATYKF</sequence>
<evidence type="ECO:0000313" key="19">
    <source>
        <dbReference type="Proteomes" id="UP001139971"/>
    </source>
</evidence>
<evidence type="ECO:0000256" key="1">
    <source>
        <dbReference type="ARBA" id="ARBA00004571"/>
    </source>
</evidence>
<evidence type="ECO:0000256" key="13">
    <source>
        <dbReference type="PROSITE-ProRule" id="PRU10144"/>
    </source>
</evidence>
<keyword evidence="6 15" id="KW-0732">Signal</keyword>
<dbReference type="PROSITE" id="PS01156">
    <property type="entry name" value="TONB_DEPENDENT_REC_2"/>
    <property type="match status" value="1"/>
</dbReference>
<accession>A0A9X3YQI9</accession>
<dbReference type="Proteomes" id="UP001139971">
    <property type="component" value="Unassembled WGS sequence"/>
</dbReference>
<feature type="domain" description="TonB-dependent receptor plug" evidence="17">
    <location>
        <begin position="80"/>
        <end position="189"/>
    </location>
</feature>
<evidence type="ECO:0000256" key="4">
    <source>
        <dbReference type="ARBA" id="ARBA00022496"/>
    </source>
</evidence>